<proteinExistence type="predicted"/>
<feature type="transmembrane region" description="Helical" evidence="5">
    <location>
        <begin position="12"/>
        <end position="34"/>
    </location>
</feature>
<keyword evidence="3 5" id="KW-1133">Transmembrane helix</keyword>
<feature type="transmembrane region" description="Helical" evidence="5">
    <location>
        <begin position="74"/>
        <end position="92"/>
    </location>
</feature>
<dbReference type="InterPro" id="IPR032808">
    <property type="entry name" value="DoxX"/>
</dbReference>
<gene>
    <name evidence="6" type="ORF">SAMN05216226_101174</name>
</gene>
<evidence type="ECO:0000256" key="2">
    <source>
        <dbReference type="ARBA" id="ARBA00022692"/>
    </source>
</evidence>
<name>A0A1G8RXB4_9EURY</name>
<accession>A0A1G8RXB4</accession>
<evidence type="ECO:0000313" key="6">
    <source>
        <dbReference type="EMBL" id="SDJ21603.1"/>
    </source>
</evidence>
<keyword evidence="2 5" id="KW-0812">Transmembrane</keyword>
<dbReference type="AlphaFoldDB" id="A0A1G8RXB4"/>
<dbReference type="RefSeq" id="WP_092698464.1">
    <property type="nucleotide sequence ID" value="NZ_FNFC01000001.1"/>
</dbReference>
<dbReference type="GO" id="GO:0016020">
    <property type="term" value="C:membrane"/>
    <property type="evidence" value="ECO:0007669"/>
    <property type="project" value="UniProtKB-SubCell"/>
</dbReference>
<dbReference type="STRING" id="890420.SAMN05216226_101174"/>
<dbReference type="OrthoDB" id="340328at2157"/>
<sequence length="139" mass="14202">MTFDAAGTGEALLAGRVVFAFAMGYLAVGNLRSLSGTVGYARSKGVPAAGLMVPATSLMLFAGAAAILTGAYPALGGLAVVGFLVGVTPVMHDFWNQDGMERQNEQTAFLKNAALAAAGLVFFALSATPWPYAVGLGLW</sequence>
<dbReference type="EMBL" id="FNFC01000001">
    <property type="protein sequence ID" value="SDJ21603.1"/>
    <property type="molecule type" value="Genomic_DNA"/>
</dbReference>
<organism evidence="6 7">
    <name type="scientific">Halovenus aranensis</name>
    <dbReference type="NCBI Taxonomy" id="890420"/>
    <lineage>
        <taxon>Archaea</taxon>
        <taxon>Methanobacteriati</taxon>
        <taxon>Methanobacteriota</taxon>
        <taxon>Stenosarchaea group</taxon>
        <taxon>Halobacteria</taxon>
        <taxon>Halobacteriales</taxon>
        <taxon>Haloarculaceae</taxon>
        <taxon>Halovenus</taxon>
    </lineage>
</organism>
<dbReference type="Pfam" id="PF07681">
    <property type="entry name" value="DoxX"/>
    <property type="match status" value="1"/>
</dbReference>
<reference evidence="6 7" key="1">
    <citation type="submission" date="2016-10" db="EMBL/GenBank/DDBJ databases">
        <authorList>
            <person name="de Groot N.N."/>
        </authorList>
    </citation>
    <scope>NUCLEOTIDE SEQUENCE [LARGE SCALE GENOMIC DNA]</scope>
    <source>
        <strain evidence="6 7">IBRC-M10015</strain>
    </source>
</reference>
<protein>
    <submittedName>
        <fullName evidence="6">DoxX protein</fullName>
    </submittedName>
</protein>
<evidence type="ECO:0000256" key="5">
    <source>
        <dbReference type="SAM" id="Phobius"/>
    </source>
</evidence>
<comment type="subcellular location">
    <subcellularLocation>
        <location evidence="1">Membrane</location>
        <topology evidence="1">Multi-pass membrane protein</topology>
    </subcellularLocation>
</comment>
<evidence type="ECO:0000256" key="1">
    <source>
        <dbReference type="ARBA" id="ARBA00004141"/>
    </source>
</evidence>
<keyword evidence="4 5" id="KW-0472">Membrane</keyword>
<evidence type="ECO:0000256" key="3">
    <source>
        <dbReference type="ARBA" id="ARBA00022989"/>
    </source>
</evidence>
<keyword evidence="7" id="KW-1185">Reference proteome</keyword>
<feature type="transmembrane region" description="Helical" evidence="5">
    <location>
        <begin position="113"/>
        <end position="133"/>
    </location>
</feature>
<dbReference type="Proteomes" id="UP000198856">
    <property type="component" value="Unassembled WGS sequence"/>
</dbReference>
<evidence type="ECO:0000313" key="7">
    <source>
        <dbReference type="Proteomes" id="UP000198856"/>
    </source>
</evidence>
<evidence type="ECO:0000256" key="4">
    <source>
        <dbReference type="ARBA" id="ARBA00023136"/>
    </source>
</evidence>